<dbReference type="EMBL" id="BAABFB010000012">
    <property type="protein sequence ID" value="GAA4472090.1"/>
    <property type="molecule type" value="Genomic_DNA"/>
</dbReference>
<keyword evidence="2" id="KW-1185">Reference proteome</keyword>
<proteinExistence type="predicted"/>
<organism evidence="1 2">
    <name type="scientific">Rhodococcus olei</name>
    <dbReference type="NCBI Taxonomy" id="2161675"/>
    <lineage>
        <taxon>Bacteria</taxon>
        <taxon>Bacillati</taxon>
        <taxon>Actinomycetota</taxon>
        <taxon>Actinomycetes</taxon>
        <taxon>Mycobacteriales</taxon>
        <taxon>Nocardiaceae</taxon>
        <taxon>Rhodococcus</taxon>
    </lineage>
</organism>
<accession>A0ABP8NVU1</accession>
<sequence>MVAAKKGELVPRPPRKSEYEIRFATSDACKGWQDLVATIRNPMTETWDFLTRTPLATTLTNYRLKGELGVISRGGTSHQRWQHKPTAKGTARIWFYVQERTVFLEQVHTSHPNETK</sequence>
<dbReference type="Proteomes" id="UP001501183">
    <property type="component" value="Unassembled WGS sequence"/>
</dbReference>
<evidence type="ECO:0000313" key="2">
    <source>
        <dbReference type="Proteomes" id="UP001501183"/>
    </source>
</evidence>
<evidence type="ECO:0000313" key="1">
    <source>
        <dbReference type="EMBL" id="GAA4472090.1"/>
    </source>
</evidence>
<comment type="caution">
    <text evidence="1">The sequence shown here is derived from an EMBL/GenBank/DDBJ whole genome shotgun (WGS) entry which is preliminary data.</text>
</comment>
<protein>
    <submittedName>
        <fullName evidence="1">Uncharacterized protein</fullName>
    </submittedName>
</protein>
<gene>
    <name evidence="1" type="ORF">GCM10023094_03810</name>
</gene>
<reference evidence="2" key="1">
    <citation type="journal article" date="2019" name="Int. J. Syst. Evol. Microbiol.">
        <title>The Global Catalogue of Microorganisms (GCM) 10K type strain sequencing project: providing services to taxonomists for standard genome sequencing and annotation.</title>
        <authorList>
            <consortium name="The Broad Institute Genomics Platform"/>
            <consortium name="The Broad Institute Genome Sequencing Center for Infectious Disease"/>
            <person name="Wu L."/>
            <person name="Ma J."/>
        </authorList>
    </citation>
    <scope>NUCLEOTIDE SEQUENCE [LARGE SCALE GENOMIC DNA]</scope>
    <source>
        <strain evidence="2">JCM 32206</strain>
    </source>
</reference>
<name>A0ABP8NVU1_9NOCA</name>